<protein>
    <submittedName>
        <fullName evidence="1">Uncharacterized protein</fullName>
    </submittedName>
</protein>
<sequence>MNIANGSRRKSPLGVEHQKEENHNLLTDVMQAEHLLQLGRIEWQEEKTTFLKTTDSIQQALHQQKQEQQTREISWEAQVEDLQTQSTTMQRKKKWYPCFIPCCR</sequence>
<dbReference type="AlphaFoldDB" id="A0A4Z2E172"/>
<dbReference type="Proteomes" id="UP000314294">
    <property type="component" value="Unassembled WGS sequence"/>
</dbReference>
<evidence type="ECO:0000313" key="2">
    <source>
        <dbReference type="Proteomes" id="UP000314294"/>
    </source>
</evidence>
<keyword evidence="2" id="KW-1185">Reference proteome</keyword>
<evidence type="ECO:0000313" key="1">
    <source>
        <dbReference type="EMBL" id="TNN22474.1"/>
    </source>
</evidence>
<reference evidence="1 2" key="1">
    <citation type="submission" date="2019-03" db="EMBL/GenBank/DDBJ databases">
        <title>First draft genome of Liparis tanakae, snailfish: a comprehensive survey of snailfish specific genes.</title>
        <authorList>
            <person name="Kim W."/>
            <person name="Song I."/>
            <person name="Jeong J.-H."/>
            <person name="Kim D."/>
            <person name="Kim S."/>
            <person name="Ryu S."/>
            <person name="Song J.Y."/>
            <person name="Lee S.K."/>
        </authorList>
    </citation>
    <scope>NUCLEOTIDE SEQUENCE [LARGE SCALE GENOMIC DNA]</scope>
    <source>
        <tissue evidence="1">Muscle</tissue>
    </source>
</reference>
<organism evidence="1 2">
    <name type="scientific">Liparis tanakae</name>
    <name type="common">Tanaka's snailfish</name>
    <dbReference type="NCBI Taxonomy" id="230148"/>
    <lineage>
        <taxon>Eukaryota</taxon>
        <taxon>Metazoa</taxon>
        <taxon>Chordata</taxon>
        <taxon>Craniata</taxon>
        <taxon>Vertebrata</taxon>
        <taxon>Euteleostomi</taxon>
        <taxon>Actinopterygii</taxon>
        <taxon>Neopterygii</taxon>
        <taxon>Teleostei</taxon>
        <taxon>Neoteleostei</taxon>
        <taxon>Acanthomorphata</taxon>
        <taxon>Eupercaria</taxon>
        <taxon>Perciformes</taxon>
        <taxon>Cottioidei</taxon>
        <taxon>Cottales</taxon>
        <taxon>Liparidae</taxon>
        <taxon>Liparis</taxon>
    </lineage>
</organism>
<gene>
    <name evidence="1" type="ORF">EYF80_067412</name>
</gene>
<dbReference type="EMBL" id="SRLO01022250">
    <property type="protein sequence ID" value="TNN22474.1"/>
    <property type="molecule type" value="Genomic_DNA"/>
</dbReference>
<comment type="caution">
    <text evidence="1">The sequence shown here is derived from an EMBL/GenBank/DDBJ whole genome shotgun (WGS) entry which is preliminary data.</text>
</comment>
<accession>A0A4Z2E172</accession>
<proteinExistence type="predicted"/>
<name>A0A4Z2E172_9TELE</name>
<dbReference type="OrthoDB" id="8946250at2759"/>